<protein>
    <submittedName>
        <fullName evidence="1">Uncharacterized protein</fullName>
    </submittedName>
</protein>
<keyword evidence="2" id="KW-1185">Reference proteome</keyword>
<name>A0ABN9PEJ5_9DINO</name>
<organism evidence="1 2">
    <name type="scientific">Prorocentrum cordatum</name>
    <dbReference type="NCBI Taxonomy" id="2364126"/>
    <lineage>
        <taxon>Eukaryota</taxon>
        <taxon>Sar</taxon>
        <taxon>Alveolata</taxon>
        <taxon>Dinophyceae</taxon>
        <taxon>Prorocentrales</taxon>
        <taxon>Prorocentraceae</taxon>
        <taxon>Prorocentrum</taxon>
    </lineage>
</organism>
<accession>A0ABN9PEJ5</accession>
<evidence type="ECO:0000313" key="2">
    <source>
        <dbReference type="Proteomes" id="UP001189429"/>
    </source>
</evidence>
<dbReference type="Proteomes" id="UP001189429">
    <property type="component" value="Unassembled WGS sequence"/>
</dbReference>
<proteinExistence type="predicted"/>
<dbReference type="EMBL" id="CAUYUJ010000559">
    <property type="protein sequence ID" value="CAK0791325.1"/>
    <property type="molecule type" value="Genomic_DNA"/>
</dbReference>
<reference evidence="1" key="1">
    <citation type="submission" date="2023-10" db="EMBL/GenBank/DDBJ databases">
        <authorList>
            <person name="Chen Y."/>
            <person name="Shah S."/>
            <person name="Dougan E. K."/>
            <person name="Thang M."/>
            <person name="Chan C."/>
        </authorList>
    </citation>
    <scope>NUCLEOTIDE SEQUENCE [LARGE SCALE GENOMIC DNA]</scope>
</reference>
<feature type="non-terminal residue" evidence="1">
    <location>
        <position position="336"/>
    </location>
</feature>
<gene>
    <name evidence="1" type="ORF">PCOR1329_LOCUS2259</name>
</gene>
<sequence>MALDWVPPHQASEKAALSTCGAASLDGWAAAELRLTHTAMPSLIAEFCDVWLATTRMAVACGGRLPQHVSDAIFGWRVVGIPKMGENESMPISVEALFGLELDLSKTHDNVDRALAATALAAQGAPEGDSVAPCAMVATSPPWECTPAVGWAFMGDRSITSISEADLTVGPQRTMQFDIDVDYTENAAKRQQWSAAAESNSAEHLGLLCGQSRPEIPIQPRGGWGQLLAAAGALRSFPGAADVRERLCAAYLRPFWMRAAPFLEPPPKMIARLVFRVVICTRCAQWCSSRWWRRRAQLHPRLGPALQATKAIRPVRLLPSKHLDRALASYFEELGL</sequence>
<evidence type="ECO:0000313" key="1">
    <source>
        <dbReference type="EMBL" id="CAK0791325.1"/>
    </source>
</evidence>
<comment type="caution">
    <text evidence="1">The sequence shown here is derived from an EMBL/GenBank/DDBJ whole genome shotgun (WGS) entry which is preliminary data.</text>
</comment>